<dbReference type="PANTHER" id="PTHR28680">
    <property type="entry name" value="CENTROMERE PROTEIN X"/>
    <property type="match status" value="1"/>
</dbReference>
<keyword evidence="6" id="KW-0234">DNA repair</keyword>
<evidence type="ECO:0000313" key="10">
    <source>
        <dbReference type="Proteomes" id="UP001152799"/>
    </source>
</evidence>
<evidence type="ECO:0000256" key="7">
    <source>
        <dbReference type="ARBA" id="ARBA00023242"/>
    </source>
</evidence>
<dbReference type="Pfam" id="PF09415">
    <property type="entry name" value="CENP-X"/>
    <property type="match status" value="1"/>
</dbReference>
<keyword evidence="10" id="KW-1185">Reference proteome</keyword>
<keyword evidence="5" id="KW-0238">DNA-binding</keyword>
<dbReference type="GO" id="GO:0003677">
    <property type="term" value="F:DNA binding"/>
    <property type="evidence" value="ECO:0007669"/>
    <property type="project" value="UniProtKB-KW"/>
</dbReference>
<evidence type="ECO:0000256" key="5">
    <source>
        <dbReference type="ARBA" id="ARBA00023125"/>
    </source>
</evidence>
<comment type="subcellular location">
    <subcellularLocation>
        <location evidence="1">Nucleus</location>
    </subcellularLocation>
</comment>
<gene>
    <name evidence="9" type="ORF">CEUTPL_LOCUS6948</name>
</gene>
<proteinExistence type="inferred from homology"/>
<evidence type="ECO:0000256" key="1">
    <source>
        <dbReference type="ARBA" id="ARBA00004123"/>
    </source>
</evidence>
<accession>A0A9N9MPD2</accession>
<dbReference type="GO" id="GO:0071821">
    <property type="term" value="C:FANCM-MHF complex"/>
    <property type="evidence" value="ECO:0007669"/>
    <property type="project" value="TreeGrafter"/>
</dbReference>
<dbReference type="GO" id="GO:0031297">
    <property type="term" value="P:replication fork processing"/>
    <property type="evidence" value="ECO:0007669"/>
    <property type="project" value="TreeGrafter"/>
</dbReference>
<keyword evidence="4" id="KW-0227">DNA damage</keyword>
<dbReference type="PANTHER" id="PTHR28680:SF1">
    <property type="entry name" value="CENTROMERE PROTEIN X"/>
    <property type="match status" value="1"/>
</dbReference>
<dbReference type="GO" id="GO:0046982">
    <property type="term" value="F:protein heterodimerization activity"/>
    <property type="evidence" value="ECO:0007669"/>
    <property type="project" value="InterPro"/>
</dbReference>
<organism evidence="9 10">
    <name type="scientific">Ceutorhynchus assimilis</name>
    <name type="common">cabbage seed weevil</name>
    <dbReference type="NCBI Taxonomy" id="467358"/>
    <lineage>
        <taxon>Eukaryota</taxon>
        <taxon>Metazoa</taxon>
        <taxon>Ecdysozoa</taxon>
        <taxon>Arthropoda</taxon>
        <taxon>Hexapoda</taxon>
        <taxon>Insecta</taxon>
        <taxon>Pterygota</taxon>
        <taxon>Neoptera</taxon>
        <taxon>Endopterygota</taxon>
        <taxon>Coleoptera</taxon>
        <taxon>Polyphaga</taxon>
        <taxon>Cucujiformia</taxon>
        <taxon>Curculionidae</taxon>
        <taxon>Ceutorhynchinae</taxon>
        <taxon>Ceutorhynchus</taxon>
    </lineage>
</organism>
<dbReference type="GO" id="GO:0006281">
    <property type="term" value="P:DNA repair"/>
    <property type="evidence" value="ECO:0007669"/>
    <property type="project" value="UniProtKB-KW"/>
</dbReference>
<dbReference type="OrthoDB" id="2500381at2759"/>
<sequence length="87" mass="9881">MEEETFLASKISTAFRHDILKELLKSKFSNPKNKMSEDTVELVAELAKTLVIEAAARACYQAQFEDKTTVTLDHVECTIPQMMLDFP</sequence>
<dbReference type="SUPFAM" id="SSF47113">
    <property type="entry name" value="Histone-fold"/>
    <property type="match status" value="1"/>
</dbReference>
<name>A0A9N9MPD2_9CUCU</name>
<protein>
    <recommendedName>
        <fullName evidence="3">Centromere protein X</fullName>
    </recommendedName>
</protein>
<dbReference type="GO" id="GO:0051382">
    <property type="term" value="P:kinetochore assembly"/>
    <property type="evidence" value="ECO:0007669"/>
    <property type="project" value="InterPro"/>
</dbReference>
<dbReference type="InterPro" id="IPR018552">
    <property type="entry name" value="CENP-X"/>
</dbReference>
<dbReference type="CDD" id="cd22921">
    <property type="entry name" value="HFD_CENP-X"/>
    <property type="match status" value="1"/>
</dbReference>
<keyword evidence="7" id="KW-0539">Nucleus</keyword>
<comment type="subunit">
    <text evidence="8">Heterodimer with CENPX, sometimes called MHF; this interaction stabilizes both partners. MHF heterodimers can assemble to form tetrameric structures. MHF also coassemble with CENPT-CENPW heterodimers at centromeres to form the tetrameric CENP-T-W-S-X complex. Forms a discrete complex with FANCM and CENPX, called FANCM-MHF; this interaction, probably mediated by direct binding between CENPS and FANCM, leads to synergistic activation of double-stranded DNA binding and strongly stimulates FANCM-mediated DNA remodeling. Recruited by FANCM to the Fanconi anemia (FA) core complex, which consists of CENPS, CENPX, FANCA, FANCB, FANCC, FANCE, FANCF, FANCG, FANCL, FANCM, FAAP24 and FAAP100. The FA core complex associates with Bloom syndrome (BLM) complex, which consists of at least BLM, DNA topoisomerase 3-alpha (TOP3A), RMI1/BLAP75, RPA1/RPA70 and RPA2/RPA32. The super complex between FA and BLM is called BRAFT.</text>
</comment>
<dbReference type="GO" id="GO:0043240">
    <property type="term" value="C:Fanconi anaemia nuclear complex"/>
    <property type="evidence" value="ECO:0007669"/>
    <property type="project" value="TreeGrafter"/>
</dbReference>
<dbReference type="Proteomes" id="UP001152799">
    <property type="component" value="Chromosome 3"/>
</dbReference>
<evidence type="ECO:0000256" key="8">
    <source>
        <dbReference type="ARBA" id="ARBA00047146"/>
    </source>
</evidence>
<evidence type="ECO:0000256" key="4">
    <source>
        <dbReference type="ARBA" id="ARBA00022763"/>
    </source>
</evidence>
<reference evidence="9" key="1">
    <citation type="submission" date="2022-01" db="EMBL/GenBank/DDBJ databases">
        <authorList>
            <person name="King R."/>
        </authorList>
    </citation>
    <scope>NUCLEOTIDE SEQUENCE</scope>
</reference>
<dbReference type="EMBL" id="OU892279">
    <property type="protein sequence ID" value="CAG9766363.1"/>
    <property type="molecule type" value="Genomic_DNA"/>
</dbReference>
<evidence type="ECO:0000313" key="9">
    <source>
        <dbReference type="EMBL" id="CAG9766363.1"/>
    </source>
</evidence>
<comment type="similarity">
    <text evidence="2">Belongs to the CENP-X/MHF2 family.</text>
</comment>
<dbReference type="InterPro" id="IPR009072">
    <property type="entry name" value="Histone-fold"/>
</dbReference>
<dbReference type="AlphaFoldDB" id="A0A9N9MPD2"/>
<evidence type="ECO:0000256" key="3">
    <source>
        <dbReference type="ARBA" id="ARBA00016388"/>
    </source>
</evidence>
<dbReference type="GO" id="GO:0000712">
    <property type="term" value="P:resolution of meiotic recombination intermediates"/>
    <property type="evidence" value="ECO:0007669"/>
    <property type="project" value="TreeGrafter"/>
</dbReference>
<evidence type="ECO:0000256" key="6">
    <source>
        <dbReference type="ARBA" id="ARBA00023204"/>
    </source>
</evidence>
<dbReference type="Gene3D" id="6.10.130.30">
    <property type="match status" value="1"/>
</dbReference>
<evidence type="ECO:0000256" key="2">
    <source>
        <dbReference type="ARBA" id="ARBA00009359"/>
    </source>
</evidence>